<keyword evidence="5" id="KW-1185">Reference proteome</keyword>
<evidence type="ECO:0000256" key="2">
    <source>
        <dbReference type="SAM" id="MobiDB-lite"/>
    </source>
</evidence>
<sequence>MCQWNKDHQQPYVRTFDGNLDDLKIQLRTAMKFNSPTYDDWLAERNLMEERACAEIKSIDLAKSSLLSILEFTGEDIPALSFRLPPSKRQRRDSYTTQSSYGTRLDSHTCRAMTTLSIYDVYGSPHPVVTSSTPLSVDLLSSQFSLSIRDDEQPPRRTNGVPRAEGILQRCDAHVRKSRKVREIVQKARNNIDVRDLIQQHNIENVCGVTKTLLEQQIFESTLKAKIRFPQVFEISPAQTAERSASEAEAARLEANAIKSASARQNDNAAPGDSPDVHLFGDRASRTGRSPRAADISSALAESIQLAEKLKVQNNMLLQALKDVAASPRLEPKESADIRRVITNCGLETVDILPSPATTQCKTSPGESASLKETVGGEHYIDASVGSPGHQNLLTQPLGIGNDGGMVGFIGKMSEVSWLARAQHHLLSGVDGRSARQGQPSDDDAATQFTYFMDEEDILSVDEDYVDPLHWPGEPAVQILSEAFFHSVPNALHGISREQFLGELHAFAQYHGSLSWDQRRWLALTNLIWALGSRWLHKSMLADLPGLDNHLVFYARARALGLDHRVILGDPDIHGVKKLGLLSLYLYTNGSASRAWSLVGLAIRNATCLGLHLQTSHRDIDQAQRHERSRVWYSLFNLEAAMSETLGKPPSMSLAYTTIPIGQLDPGSETSNASFSGVADTRGLWLDYLRLKRNVVQTMRGGRIAWQNFQFIGYGEPRPHLDHRTRLSTISSEAMTQLYMPTNQDSWASTQKKIHSLDTQLVDWEQNLPEDLSLDSGMATNDDPRAKIDLLLYYCSIKMIIHRPCLCHIYIPAESEASKQFNSNSARDCVQAACALVDILPEDPTAHEAYQLLPWWNLLHYLGQVLSVFILELCLKTEHFGGSAPLLIHPVRKAMSYLCCLTSGSLSSYKAFRIFRQMLTVLSSRGDGFDDDRIPLEPCVPEGWTQRHETALMDALRPLRVHGTQNRLGEIEKVEK</sequence>
<dbReference type="GO" id="GO:0008270">
    <property type="term" value="F:zinc ion binding"/>
    <property type="evidence" value="ECO:0007669"/>
    <property type="project" value="InterPro"/>
</dbReference>
<dbReference type="Pfam" id="PF04082">
    <property type="entry name" value="Fungal_trans"/>
    <property type="match status" value="1"/>
</dbReference>
<dbReference type="PANTHER" id="PTHR47654">
    <property type="entry name" value="ZN(II)2CYS6 TRANSCRIPTION FACTOR (EUROFUNG)-RELATED"/>
    <property type="match status" value="1"/>
</dbReference>
<dbReference type="OrthoDB" id="5296287at2759"/>
<dbReference type="GO" id="GO:0006351">
    <property type="term" value="P:DNA-templated transcription"/>
    <property type="evidence" value="ECO:0007669"/>
    <property type="project" value="InterPro"/>
</dbReference>
<organism evidence="4 5">
    <name type="scientific">Exophiala oligosperma</name>
    <dbReference type="NCBI Taxonomy" id="215243"/>
    <lineage>
        <taxon>Eukaryota</taxon>
        <taxon>Fungi</taxon>
        <taxon>Dikarya</taxon>
        <taxon>Ascomycota</taxon>
        <taxon>Pezizomycotina</taxon>
        <taxon>Eurotiomycetes</taxon>
        <taxon>Chaetothyriomycetidae</taxon>
        <taxon>Chaetothyriales</taxon>
        <taxon>Herpotrichiellaceae</taxon>
        <taxon>Exophiala</taxon>
    </lineage>
</organism>
<name>A0A0D2CZG8_9EURO</name>
<accession>A0A0D2CZG8</accession>
<dbReference type="HOGENOM" id="CLU_011910_2_0_1"/>
<keyword evidence="1" id="KW-0539">Nucleus</keyword>
<evidence type="ECO:0000259" key="3">
    <source>
        <dbReference type="SMART" id="SM00906"/>
    </source>
</evidence>
<dbReference type="InterPro" id="IPR053230">
    <property type="entry name" value="Trans_reg_galc"/>
</dbReference>
<reference evidence="4 5" key="1">
    <citation type="submission" date="2015-01" db="EMBL/GenBank/DDBJ databases">
        <title>The Genome Sequence of Exophiala oligosperma CBS72588.</title>
        <authorList>
            <consortium name="The Broad Institute Genomics Platform"/>
            <person name="Cuomo C."/>
            <person name="de Hoog S."/>
            <person name="Gorbushina A."/>
            <person name="Stielow B."/>
            <person name="Teixiera M."/>
            <person name="Abouelleil A."/>
            <person name="Chapman S.B."/>
            <person name="Priest M."/>
            <person name="Young S.K."/>
            <person name="Wortman J."/>
            <person name="Nusbaum C."/>
            <person name="Birren B."/>
        </authorList>
    </citation>
    <scope>NUCLEOTIDE SEQUENCE [LARGE SCALE GENOMIC DNA]</scope>
    <source>
        <strain evidence="4 5">CBS 72588</strain>
    </source>
</reference>
<dbReference type="GeneID" id="27363427"/>
<feature type="compositionally biased region" description="Basic and acidic residues" evidence="2">
    <location>
        <begin position="275"/>
        <end position="285"/>
    </location>
</feature>
<dbReference type="RefSeq" id="XP_016256634.1">
    <property type="nucleotide sequence ID" value="XM_016413012.1"/>
</dbReference>
<dbReference type="SMART" id="SM00906">
    <property type="entry name" value="Fungal_trans"/>
    <property type="match status" value="1"/>
</dbReference>
<evidence type="ECO:0000313" key="4">
    <source>
        <dbReference type="EMBL" id="KIW36418.1"/>
    </source>
</evidence>
<dbReference type="GO" id="GO:0003677">
    <property type="term" value="F:DNA binding"/>
    <property type="evidence" value="ECO:0007669"/>
    <property type="project" value="InterPro"/>
</dbReference>
<protein>
    <recommendedName>
        <fullName evidence="3">Xylanolytic transcriptional activator regulatory domain-containing protein</fullName>
    </recommendedName>
</protein>
<dbReference type="Proteomes" id="UP000053342">
    <property type="component" value="Unassembled WGS sequence"/>
</dbReference>
<gene>
    <name evidence="4" type="ORF">PV06_11353</name>
</gene>
<evidence type="ECO:0000256" key="1">
    <source>
        <dbReference type="ARBA" id="ARBA00023242"/>
    </source>
</evidence>
<dbReference type="AlphaFoldDB" id="A0A0D2CZG8"/>
<dbReference type="EMBL" id="KN847359">
    <property type="protein sequence ID" value="KIW36418.1"/>
    <property type="molecule type" value="Genomic_DNA"/>
</dbReference>
<evidence type="ECO:0000313" key="5">
    <source>
        <dbReference type="Proteomes" id="UP000053342"/>
    </source>
</evidence>
<feature type="region of interest" description="Disordered" evidence="2">
    <location>
        <begin position="260"/>
        <end position="292"/>
    </location>
</feature>
<proteinExistence type="predicted"/>
<dbReference type="CDD" id="cd12148">
    <property type="entry name" value="fungal_TF_MHR"/>
    <property type="match status" value="1"/>
</dbReference>
<dbReference type="VEuPathDB" id="FungiDB:PV06_11353"/>
<dbReference type="PANTHER" id="PTHR47654:SF5">
    <property type="entry name" value="TRANSCRIPTION FACTOR DOMAIN-CONTAINING PROTEIN"/>
    <property type="match status" value="1"/>
</dbReference>
<feature type="domain" description="Xylanolytic transcriptional activator regulatory" evidence="3">
    <location>
        <begin position="595"/>
        <end position="668"/>
    </location>
</feature>
<dbReference type="InterPro" id="IPR007219">
    <property type="entry name" value="XnlR_reg_dom"/>
</dbReference>